<evidence type="ECO:0000313" key="2">
    <source>
        <dbReference type="EnsemblProtists" id="EOD21849"/>
    </source>
</evidence>
<reference evidence="2" key="2">
    <citation type="submission" date="2024-10" db="UniProtKB">
        <authorList>
            <consortium name="EnsemblProtists"/>
        </authorList>
    </citation>
    <scope>IDENTIFICATION</scope>
</reference>
<sequence length="194" mass="20236">MGAGGSRDSGGDDPVERIMREAPPDQMLASVRDLPFPKGHPMLARFADALEAEYVQRRGPMVGNFLDGLSEARDMPGVRPDDFNEWVAWVEALIRVSYEQRRGIITMDQLRAEWGLAQAAGYAHAQPATAVAQPATAVAQPAYAQAGPAVAVATAVPAGGYPQATPAGASAYPQAVPADPQGTPAVATAVAYPA</sequence>
<dbReference type="RefSeq" id="XP_005774278.1">
    <property type="nucleotide sequence ID" value="XM_005774221.1"/>
</dbReference>
<keyword evidence="3" id="KW-1185">Reference proteome</keyword>
<feature type="region of interest" description="Disordered" evidence="1">
    <location>
        <begin position="1"/>
        <end position="24"/>
    </location>
</feature>
<dbReference type="EnsemblProtists" id="EOD21849">
    <property type="protein sequence ID" value="EOD21849"/>
    <property type="gene ID" value="EMIHUDRAFT_444397"/>
</dbReference>
<accession>A0A0D3JEB4</accession>
<organism evidence="2 3">
    <name type="scientific">Emiliania huxleyi (strain CCMP1516)</name>
    <dbReference type="NCBI Taxonomy" id="280463"/>
    <lineage>
        <taxon>Eukaryota</taxon>
        <taxon>Haptista</taxon>
        <taxon>Haptophyta</taxon>
        <taxon>Prymnesiophyceae</taxon>
        <taxon>Isochrysidales</taxon>
        <taxon>Noelaerhabdaceae</taxon>
        <taxon>Emiliania</taxon>
    </lineage>
</organism>
<dbReference type="AlphaFoldDB" id="A0A0D3JEB4"/>
<reference evidence="3" key="1">
    <citation type="journal article" date="2013" name="Nature">
        <title>Pan genome of the phytoplankton Emiliania underpins its global distribution.</title>
        <authorList>
            <person name="Read B.A."/>
            <person name="Kegel J."/>
            <person name="Klute M.J."/>
            <person name="Kuo A."/>
            <person name="Lefebvre S.C."/>
            <person name="Maumus F."/>
            <person name="Mayer C."/>
            <person name="Miller J."/>
            <person name="Monier A."/>
            <person name="Salamov A."/>
            <person name="Young J."/>
            <person name="Aguilar M."/>
            <person name="Claverie J.M."/>
            <person name="Frickenhaus S."/>
            <person name="Gonzalez K."/>
            <person name="Herman E.K."/>
            <person name="Lin Y.C."/>
            <person name="Napier J."/>
            <person name="Ogata H."/>
            <person name="Sarno A.F."/>
            <person name="Shmutz J."/>
            <person name="Schroeder D."/>
            <person name="de Vargas C."/>
            <person name="Verret F."/>
            <person name="von Dassow P."/>
            <person name="Valentin K."/>
            <person name="Van de Peer Y."/>
            <person name="Wheeler G."/>
            <person name="Dacks J.B."/>
            <person name="Delwiche C.F."/>
            <person name="Dyhrman S.T."/>
            <person name="Glockner G."/>
            <person name="John U."/>
            <person name="Richards T."/>
            <person name="Worden A.Z."/>
            <person name="Zhang X."/>
            <person name="Grigoriev I.V."/>
            <person name="Allen A.E."/>
            <person name="Bidle K."/>
            <person name="Borodovsky M."/>
            <person name="Bowler C."/>
            <person name="Brownlee C."/>
            <person name="Cock J.M."/>
            <person name="Elias M."/>
            <person name="Gladyshev V.N."/>
            <person name="Groth M."/>
            <person name="Guda C."/>
            <person name="Hadaegh A."/>
            <person name="Iglesias-Rodriguez M.D."/>
            <person name="Jenkins J."/>
            <person name="Jones B.M."/>
            <person name="Lawson T."/>
            <person name="Leese F."/>
            <person name="Lindquist E."/>
            <person name="Lobanov A."/>
            <person name="Lomsadze A."/>
            <person name="Malik S.B."/>
            <person name="Marsh M.E."/>
            <person name="Mackinder L."/>
            <person name="Mock T."/>
            <person name="Mueller-Roeber B."/>
            <person name="Pagarete A."/>
            <person name="Parker M."/>
            <person name="Probert I."/>
            <person name="Quesneville H."/>
            <person name="Raines C."/>
            <person name="Rensing S.A."/>
            <person name="Riano-Pachon D.M."/>
            <person name="Richier S."/>
            <person name="Rokitta S."/>
            <person name="Shiraiwa Y."/>
            <person name="Soanes D.M."/>
            <person name="van der Giezen M."/>
            <person name="Wahlund T.M."/>
            <person name="Williams B."/>
            <person name="Wilson W."/>
            <person name="Wolfe G."/>
            <person name="Wurch L.L."/>
        </authorList>
    </citation>
    <scope>NUCLEOTIDE SEQUENCE</scope>
</reference>
<evidence type="ECO:0000256" key="1">
    <source>
        <dbReference type="SAM" id="MobiDB-lite"/>
    </source>
</evidence>
<dbReference type="PaxDb" id="2903-EOD21849"/>
<protein>
    <submittedName>
        <fullName evidence="2">Uncharacterized protein</fullName>
    </submittedName>
</protein>
<dbReference type="GeneID" id="17267394"/>
<proteinExistence type="predicted"/>
<dbReference type="Proteomes" id="UP000013827">
    <property type="component" value="Unassembled WGS sequence"/>
</dbReference>
<feature type="compositionally biased region" description="Basic and acidic residues" evidence="1">
    <location>
        <begin position="14"/>
        <end position="23"/>
    </location>
</feature>
<dbReference type="KEGG" id="ehx:EMIHUDRAFT_444397"/>
<evidence type="ECO:0000313" key="3">
    <source>
        <dbReference type="Proteomes" id="UP000013827"/>
    </source>
</evidence>
<name>A0A0D3JEB4_EMIH1</name>
<dbReference type="HOGENOM" id="CLU_1404840_0_0_1"/>